<evidence type="ECO:0000313" key="15">
    <source>
        <dbReference type="EMBL" id="BCL59616.1"/>
    </source>
</evidence>
<gene>
    <name evidence="15" type="primary">fdhC</name>
    <name evidence="15" type="ORF">DGMP_03090</name>
</gene>
<sequence length="290" mass="32710">MWRAILSLFLLVLCILAGTNAFALEGYSSPVLSGESAADYYHQLMTYITGDWQQYGQMFTALQGVWFWKIFLAVISIIPTLFLIHYLIIGAKRFAHDGEYVYFFNLFNRVVHFFAALSFSLLVITGLAVVFGSFFGGGGFVKMARYVHLIAAMVFILPGLLMFLMWFKDMLPKLYDISWMLILGGYLSKRKKPVPAGKFNAGQKMYFWLATAGGGIMAYTGYLIWGFGADIDSIRISIMVHNILAAGIVAFYLTHVYMSVFAIAGSLESMKTGYKPKEEVDILHSKYEYE</sequence>
<dbReference type="NCBIfam" id="TIGR01583">
    <property type="entry name" value="formate-DH-gamm"/>
    <property type="match status" value="1"/>
</dbReference>
<evidence type="ECO:0000256" key="11">
    <source>
        <dbReference type="ARBA" id="ARBA00023136"/>
    </source>
</evidence>
<dbReference type="PANTHER" id="PTHR30074:SF6">
    <property type="entry name" value="FORMATE DEHYDROGENASE GAMMA SUBUNIT"/>
    <property type="match status" value="1"/>
</dbReference>
<dbReference type="EMBL" id="AP024086">
    <property type="protein sequence ID" value="BCL59616.1"/>
    <property type="molecule type" value="Genomic_DNA"/>
</dbReference>
<accession>A0A8D5JQ37</accession>
<keyword evidence="9 12" id="KW-1133">Transmembrane helix</keyword>
<evidence type="ECO:0000256" key="13">
    <source>
        <dbReference type="SAM" id="SignalP"/>
    </source>
</evidence>
<feature type="transmembrane region" description="Helical" evidence="12">
    <location>
        <begin position="146"/>
        <end position="167"/>
    </location>
</feature>
<dbReference type="GO" id="GO:0009055">
    <property type="term" value="F:electron transfer activity"/>
    <property type="evidence" value="ECO:0007669"/>
    <property type="project" value="InterPro"/>
</dbReference>
<proteinExistence type="predicted"/>
<keyword evidence="4" id="KW-1003">Cell membrane</keyword>
<keyword evidence="7" id="KW-0479">Metal-binding</keyword>
<dbReference type="GO" id="GO:0015944">
    <property type="term" value="P:formate oxidation"/>
    <property type="evidence" value="ECO:0007669"/>
    <property type="project" value="TreeGrafter"/>
</dbReference>
<evidence type="ECO:0000256" key="2">
    <source>
        <dbReference type="ARBA" id="ARBA00004651"/>
    </source>
</evidence>
<evidence type="ECO:0000256" key="5">
    <source>
        <dbReference type="ARBA" id="ARBA00022617"/>
    </source>
</evidence>
<evidence type="ECO:0000256" key="4">
    <source>
        <dbReference type="ARBA" id="ARBA00022475"/>
    </source>
</evidence>
<dbReference type="Proteomes" id="UP000826725">
    <property type="component" value="Chromosome"/>
</dbReference>
<evidence type="ECO:0000313" key="16">
    <source>
        <dbReference type="Proteomes" id="UP000826725"/>
    </source>
</evidence>
<feature type="chain" id="PRO_5034383421" evidence="13">
    <location>
        <begin position="24"/>
        <end position="290"/>
    </location>
</feature>
<feature type="transmembrane region" description="Helical" evidence="12">
    <location>
        <begin position="206"/>
        <end position="225"/>
    </location>
</feature>
<feature type="transmembrane region" description="Helical" evidence="12">
    <location>
        <begin position="110"/>
        <end position="134"/>
    </location>
</feature>
<dbReference type="GO" id="GO:0036397">
    <property type="term" value="F:formate dehydrogenase (quinone) activity"/>
    <property type="evidence" value="ECO:0007669"/>
    <property type="project" value="TreeGrafter"/>
</dbReference>
<dbReference type="GO" id="GO:0005886">
    <property type="term" value="C:plasma membrane"/>
    <property type="evidence" value="ECO:0007669"/>
    <property type="project" value="UniProtKB-SubCell"/>
</dbReference>
<dbReference type="InterPro" id="IPR006471">
    <property type="entry name" value="Formate_DH_gsu"/>
</dbReference>
<feature type="signal peptide" evidence="13">
    <location>
        <begin position="1"/>
        <end position="23"/>
    </location>
</feature>
<comment type="subcellular location">
    <subcellularLocation>
        <location evidence="2">Cell membrane</location>
        <topology evidence="2">Multi-pass membrane protein</topology>
    </subcellularLocation>
</comment>
<evidence type="ECO:0000256" key="7">
    <source>
        <dbReference type="ARBA" id="ARBA00022723"/>
    </source>
</evidence>
<feature type="transmembrane region" description="Helical" evidence="12">
    <location>
        <begin position="66"/>
        <end position="89"/>
    </location>
</feature>
<keyword evidence="16" id="KW-1185">Reference proteome</keyword>
<evidence type="ECO:0000256" key="12">
    <source>
        <dbReference type="SAM" id="Phobius"/>
    </source>
</evidence>
<keyword evidence="6 12" id="KW-0812">Transmembrane</keyword>
<evidence type="ECO:0000256" key="3">
    <source>
        <dbReference type="ARBA" id="ARBA00022448"/>
    </source>
</evidence>
<dbReference type="AlphaFoldDB" id="A0A8D5JQ37"/>
<keyword evidence="3" id="KW-0813">Transport</keyword>
<dbReference type="InterPro" id="IPR011577">
    <property type="entry name" value="Cyt_b561_bac/Ni-Hgenase"/>
</dbReference>
<dbReference type="PANTHER" id="PTHR30074">
    <property type="entry name" value="FORMATE DEHYDROGENASE, NITRATE-INDUCIBLE, CYTOCHROME B556 FDN SUBUNIT"/>
    <property type="match status" value="1"/>
</dbReference>
<organism evidence="15 16">
    <name type="scientific">Desulfomarina profundi</name>
    <dbReference type="NCBI Taxonomy" id="2772557"/>
    <lineage>
        <taxon>Bacteria</taxon>
        <taxon>Pseudomonadati</taxon>
        <taxon>Thermodesulfobacteriota</taxon>
        <taxon>Desulfobulbia</taxon>
        <taxon>Desulfobulbales</taxon>
        <taxon>Desulfobulbaceae</taxon>
        <taxon>Desulfomarina</taxon>
    </lineage>
</organism>
<keyword evidence="10" id="KW-0408">Iron</keyword>
<reference evidence="15" key="1">
    <citation type="submission" date="2020-09" db="EMBL/GenBank/DDBJ databases">
        <title>Desulfogranum mesoprofundum gen. nov., sp. nov., a novel mesophilic, sulfate-reducing chemolithoautotroph isolated from a deep-sea hydrothermal vent chimney in the Suiyo Seamount.</title>
        <authorList>
            <person name="Hashimoto Y."/>
            <person name="Nakagawa S."/>
        </authorList>
    </citation>
    <scope>NUCLEOTIDE SEQUENCE</scope>
    <source>
        <strain evidence="15">KT2</strain>
    </source>
</reference>
<dbReference type="GO" id="GO:0046872">
    <property type="term" value="F:metal ion binding"/>
    <property type="evidence" value="ECO:0007669"/>
    <property type="project" value="UniProtKB-KW"/>
</dbReference>
<evidence type="ECO:0000256" key="8">
    <source>
        <dbReference type="ARBA" id="ARBA00022982"/>
    </source>
</evidence>
<dbReference type="KEGG" id="dbk:DGMP_03090"/>
<dbReference type="GO" id="GO:0008863">
    <property type="term" value="F:formate dehydrogenase (NAD+) activity"/>
    <property type="evidence" value="ECO:0007669"/>
    <property type="project" value="InterPro"/>
</dbReference>
<evidence type="ECO:0000259" key="14">
    <source>
        <dbReference type="Pfam" id="PF01292"/>
    </source>
</evidence>
<feature type="domain" description="Cytochrome b561 bacterial/Ni-hydrogenase" evidence="14">
    <location>
        <begin position="104"/>
        <end position="273"/>
    </location>
</feature>
<evidence type="ECO:0000256" key="10">
    <source>
        <dbReference type="ARBA" id="ARBA00023004"/>
    </source>
</evidence>
<evidence type="ECO:0000256" key="6">
    <source>
        <dbReference type="ARBA" id="ARBA00022692"/>
    </source>
</evidence>
<keyword evidence="5" id="KW-0349">Heme</keyword>
<dbReference type="Pfam" id="PF01292">
    <property type="entry name" value="Ni_hydr_CYTB"/>
    <property type="match status" value="1"/>
</dbReference>
<dbReference type="GO" id="GO:0009061">
    <property type="term" value="P:anaerobic respiration"/>
    <property type="evidence" value="ECO:0007669"/>
    <property type="project" value="TreeGrafter"/>
</dbReference>
<keyword evidence="11 12" id="KW-0472">Membrane</keyword>
<evidence type="ECO:0000256" key="1">
    <source>
        <dbReference type="ARBA" id="ARBA00001971"/>
    </source>
</evidence>
<feature type="transmembrane region" description="Helical" evidence="12">
    <location>
        <begin position="245"/>
        <end position="267"/>
    </location>
</feature>
<name>A0A8D5JQ37_9BACT</name>
<keyword evidence="13" id="KW-0732">Signal</keyword>
<dbReference type="RefSeq" id="WP_228855820.1">
    <property type="nucleotide sequence ID" value="NZ_AP024086.1"/>
</dbReference>
<protein>
    <submittedName>
        <fullName evidence="15">Formate dehydrogenase subunit gamma</fullName>
    </submittedName>
</protein>
<keyword evidence="8" id="KW-0249">Electron transport</keyword>
<comment type="cofactor">
    <cofactor evidence="1">
        <name>heme</name>
        <dbReference type="ChEBI" id="CHEBI:30413"/>
    </cofactor>
</comment>
<dbReference type="GO" id="GO:0009326">
    <property type="term" value="C:formate dehydrogenase complex"/>
    <property type="evidence" value="ECO:0007669"/>
    <property type="project" value="InterPro"/>
</dbReference>
<dbReference type="InterPro" id="IPR051817">
    <property type="entry name" value="FDH_cytochrome_b556_subunit"/>
</dbReference>
<evidence type="ECO:0000256" key="9">
    <source>
        <dbReference type="ARBA" id="ARBA00022989"/>
    </source>
</evidence>